<dbReference type="Pfam" id="PF06325">
    <property type="entry name" value="PrmA"/>
    <property type="match status" value="1"/>
</dbReference>
<organism evidence="3 4">
    <name type="scientific">Ectobacillus funiculus</name>
    <dbReference type="NCBI Taxonomy" id="137993"/>
    <lineage>
        <taxon>Bacteria</taxon>
        <taxon>Bacillati</taxon>
        <taxon>Bacillota</taxon>
        <taxon>Bacilli</taxon>
        <taxon>Bacillales</taxon>
        <taxon>Bacillaceae</taxon>
        <taxon>Ectobacillus</taxon>
    </lineage>
</organism>
<dbReference type="EMBL" id="JBHMAF010000194">
    <property type="protein sequence ID" value="MFB9761551.1"/>
    <property type="molecule type" value="Genomic_DNA"/>
</dbReference>
<name>A0ABV5WLP4_9BACI</name>
<evidence type="ECO:0000313" key="3">
    <source>
        <dbReference type="EMBL" id="MFB9761551.1"/>
    </source>
</evidence>
<keyword evidence="3" id="KW-0687">Ribonucleoprotein</keyword>
<keyword evidence="4" id="KW-1185">Reference proteome</keyword>
<gene>
    <name evidence="3" type="ORF">ACFFMS_25250</name>
</gene>
<reference evidence="3 4" key="1">
    <citation type="submission" date="2024-09" db="EMBL/GenBank/DDBJ databases">
        <authorList>
            <person name="Sun Q."/>
            <person name="Mori K."/>
        </authorList>
    </citation>
    <scope>NUCLEOTIDE SEQUENCE [LARGE SCALE GENOMIC DNA]</scope>
    <source>
        <strain evidence="3 4">JCM 11201</strain>
    </source>
</reference>
<dbReference type="GO" id="GO:0032259">
    <property type="term" value="P:methylation"/>
    <property type="evidence" value="ECO:0007669"/>
    <property type="project" value="UniProtKB-KW"/>
</dbReference>
<dbReference type="InterPro" id="IPR029063">
    <property type="entry name" value="SAM-dependent_MTases_sf"/>
</dbReference>
<evidence type="ECO:0000256" key="1">
    <source>
        <dbReference type="ARBA" id="ARBA00022603"/>
    </source>
</evidence>
<dbReference type="SUPFAM" id="SSF53335">
    <property type="entry name" value="S-adenosyl-L-methionine-dependent methyltransferases"/>
    <property type="match status" value="1"/>
</dbReference>
<protein>
    <submittedName>
        <fullName evidence="3">50S ribosomal protein L11 methyltransferase</fullName>
    </submittedName>
</protein>
<keyword evidence="3" id="KW-0689">Ribosomal protein</keyword>
<dbReference type="CDD" id="cd02440">
    <property type="entry name" value="AdoMet_MTases"/>
    <property type="match status" value="1"/>
</dbReference>
<dbReference type="GO" id="GO:0005840">
    <property type="term" value="C:ribosome"/>
    <property type="evidence" value="ECO:0007669"/>
    <property type="project" value="UniProtKB-KW"/>
</dbReference>
<dbReference type="GO" id="GO:0008168">
    <property type="term" value="F:methyltransferase activity"/>
    <property type="evidence" value="ECO:0007669"/>
    <property type="project" value="UniProtKB-KW"/>
</dbReference>
<dbReference type="PANTHER" id="PTHR43648:SF1">
    <property type="entry name" value="ELECTRON TRANSFER FLAVOPROTEIN BETA SUBUNIT LYSINE METHYLTRANSFERASE"/>
    <property type="match status" value="1"/>
</dbReference>
<proteinExistence type="predicted"/>
<dbReference type="Gene3D" id="3.40.50.150">
    <property type="entry name" value="Vaccinia Virus protein VP39"/>
    <property type="match status" value="1"/>
</dbReference>
<evidence type="ECO:0000256" key="2">
    <source>
        <dbReference type="ARBA" id="ARBA00022679"/>
    </source>
</evidence>
<sequence length="286" mass="32821">MYEFSITLPYTQVEEAAQRLYEAGIYNLYYEAPIEVKVTQNGYAFETDTQQQVDLKVYGDEDPEQYLSILPALLSIRREEIIYRMVETQEWNQAFEDIELKNGWVIRYAGSDKEYKPEATLHLDPQGAFGTGIHGTTQACLEVILDRDFTKKRVLDLGTGSGILSIAALLKGAQEVIAVDLEPVEREILHHANLNGVKQIQIVQADLIDGSYRIQDWFDWIFINIGGDEAKIIIDRHELLEKSNHFLVSGLVEWHTEHVTALFQNAGFSLQKRLQSDEWITMYFSK</sequence>
<dbReference type="PANTHER" id="PTHR43648">
    <property type="entry name" value="ELECTRON TRANSFER FLAVOPROTEIN BETA SUBUNIT LYSINE METHYLTRANSFERASE"/>
    <property type="match status" value="1"/>
</dbReference>
<accession>A0ABV5WLP4</accession>
<dbReference type="InterPro" id="IPR050078">
    <property type="entry name" value="Ribosomal_L11_MeTrfase_PrmA"/>
</dbReference>
<keyword evidence="1 3" id="KW-0489">Methyltransferase</keyword>
<dbReference type="Proteomes" id="UP001589609">
    <property type="component" value="Unassembled WGS sequence"/>
</dbReference>
<dbReference type="RefSeq" id="WP_379951710.1">
    <property type="nucleotide sequence ID" value="NZ_JBHMAF010000194.1"/>
</dbReference>
<evidence type="ECO:0000313" key="4">
    <source>
        <dbReference type="Proteomes" id="UP001589609"/>
    </source>
</evidence>
<comment type="caution">
    <text evidence="3">The sequence shown here is derived from an EMBL/GenBank/DDBJ whole genome shotgun (WGS) entry which is preliminary data.</text>
</comment>
<keyword evidence="2" id="KW-0808">Transferase</keyword>